<feature type="domain" description="Glycosyl hydrolase family 13 catalytic" evidence="3">
    <location>
        <begin position="41"/>
        <end position="509"/>
    </location>
</feature>
<dbReference type="InterPro" id="IPR006047">
    <property type="entry name" value="GH13_cat_dom"/>
</dbReference>
<gene>
    <name evidence="4" type="ORF">ZT1A5_G3343</name>
</gene>
<reference evidence="4 5" key="1">
    <citation type="submission" date="2016-10" db="EMBL/GenBank/DDBJ databases">
        <authorList>
            <person name="Varghese N."/>
        </authorList>
    </citation>
    <scope>NUCLEOTIDE SEQUENCE [LARGE SCALE GENOMIC DNA]</scope>
</reference>
<dbReference type="Pfam" id="PF00128">
    <property type="entry name" value="Alpha-amylase"/>
    <property type="match status" value="1"/>
</dbReference>
<dbReference type="AlphaFoldDB" id="A0A1Y6LC73"/>
<dbReference type="Proteomes" id="UP000215453">
    <property type="component" value="Chromosome 2"/>
</dbReference>
<dbReference type="SMART" id="SM00642">
    <property type="entry name" value="Aamy"/>
    <property type="match status" value="1"/>
</dbReference>
<feature type="compositionally biased region" description="Pro residues" evidence="2">
    <location>
        <begin position="1"/>
        <end position="15"/>
    </location>
</feature>
<dbReference type="SUPFAM" id="SSF51445">
    <property type="entry name" value="(Trans)glycosidases"/>
    <property type="match status" value="1"/>
</dbReference>
<sequence>MAYNRPPPPPPPSSRPPQSQHPSPYQGSDRPPHPPPTPANTLLLQSFEWHTPSPHPTTGQSHYVHLTNLLPSLVENLGITHLWLPPGCKANDPSGRGNGYDCYDLWDLGEFDQKWRRETKWGSKEELMVLLEKARELRVEVIWDAVLGHKTAGDEIDLGEDGSGVWAVEVDGNDRHHELCPPKEIHPWLKFNFPGRLNPSNSNPASTFQWNATHFSGVDWCDREKRNAIFKLISDPATHPRPNPSQLPFPIPGRADGGLNRFVRFAEKVLPRGKQARRPGRGWAEDVDQSNGNNNYLMFSSIDYTHPSVRSDTLSWSRWMITTTGISGFRLDAAQHISRSFLRDFIATSVSAHREAHSGRDPFIVAEVWTPEVANQITFLDGVTPSPDVLVRVFDTPLLNNFARISADVVSSSPNADLRTILVNPSDPAHASLVSLRPSQAVTFVANHDTQAGQSMETPISPDLKLLFYAFILLRKEGTPCVFWGDLYGTQGPHGVGPACQVPTGDGGRSTRSLLPTLCLARNLFAYGEQRDYFDESGCIAWTRAGTWDREGCCVVLSLGGRWTGKRMWVDRGRGERWVDLLSGRRVSVGGDGWRVFEVKGRGVGVWVREGAEGVGRFVGGVEGMGRE</sequence>
<dbReference type="EMBL" id="LT882677">
    <property type="protein sequence ID" value="SMY21905.1"/>
    <property type="molecule type" value="Genomic_DNA"/>
</dbReference>
<dbReference type="Gene3D" id="2.40.30.140">
    <property type="match status" value="1"/>
</dbReference>
<dbReference type="Gene3D" id="2.60.40.1180">
    <property type="entry name" value="Golgi alpha-mannosidase II"/>
    <property type="match status" value="1"/>
</dbReference>
<name>A0A1Y6LC73_ZYMTR</name>
<evidence type="ECO:0000256" key="2">
    <source>
        <dbReference type="SAM" id="MobiDB-lite"/>
    </source>
</evidence>
<evidence type="ECO:0000313" key="4">
    <source>
        <dbReference type="EMBL" id="SMY21905.1"/>
    </source>
</evidence>
<evidence type="ECO:0000256" key="1">
    <source>
        <dbReference type="ARBA" id="ARBA00008061"/>
    </source>
</evidence>
<dbReference type="InterPro" id="IPR017853">
    <property type="entry name" value="GH"/>
</dbReference>
<organism evidence="4 5">
    <name type="scientific">Zymoseptoria tritici ST99CH_1A5</name>
    <dbReference type="NCBI Taxonomy" id="1276529"/>
    <lineage>
        <taxon>Eukaryota</taxon>
        <taxon>Fungi</taxon>
        <taxon>Dikarya</taxon>
        <taxon>Ascomycota</taxon>
        <taxon>Pezizomycotina</taxon>
        <taxon>Dothideomycetes</taxon>
        <taxon>Dothideomycetidae</taxon>
        <taxon>Mycosphaerellales</taxon>
        <taxon>Mycosphaerellaceae</taxon>
        <taxon>Zymoseptoria</taxon>
    </lineage>
</organism>
<evidence type="ECO:0000313" key="5">
    <source>
        <dbReference type="Proteomes" id="UP000215453"/>
    </source>
</evidence>
<accession>A0A1Y6LC73</accession>
<comment type="similarity">
    <text evidence="1">Belongs to the glycosyl hydrolase 13 family.</text>
</comment>
<protein>
    <recommendedName>
        <fullName evidence="3">Glycosyl hydrolase family 13 catalytic domain-containing protein</fullName>
    </recommendedName>
</protein>
<evidence type="ECO:0000259" key="3">
    <source>
        <dbReference type="SMART" id="SM00642"/>
    </source>
</evidence>
<feature type="region of interest" description="Disordered" evidence="2">
    <location>
        <begin position="1"/>
        <end position="41"/>
    </location>
</feature>
<dbReference type="SUPFAM" id="SSF51011">
    <property type="entry name" value="Glycosyl hydrolase domain"/>
    <property type="match status" value="1"/>
</dbReference>
<dbReference type="PANTHER" id="PTHR43447">
    <property type="entry name" value="ALPHA-AMYLASE"/>
    <property type="match status" value="1"/>
</dbReference>
<dbReference type="GO" id="GO:0005975">
    <property type="term" value="P:carbohydrate metabolic process"/>
    <property type="evidence" value="ECO:0007669"/>
    <property type="project" value="InterPro"/>
</dbReference>
<dbReference type="Gene3D" id="3.20.20.80">
    <property type="entry name" value="Glycosidases"/>
    <property type="match status" value="1"/>
</dbReference>
<dbReference type="InterPro" id="IPR013780">
    <property type="entry name" value="Glyco_hydro_b"/>
</dbReference>
<proteinExistence type="inferred from homology"/>
<dbReference type="CDD" id="cd11318">
    <property type="entry name" value="AmyAc_bac_fung_AmyA"/>
    <property type="match status" value="1"/>
</dbReference>